<evidence type="ECO:0000313" key="1">
    <source>
        <dbReference type="EMBL" id="KAJ4493628.1"/>
    </source>
</evidence>
<organism evidence="1 2">
    <name type="scientific">Lentinula lateritia</name>
    <dbReference type="NCBI Taxonomy" id="40482"/>
    <lineage>
        <taxon>Eukaryota</taxon>
        <taxon>Fungi</taxon>
        <taxon>Dikarya</taxon>
        <taxon>Basidiomycota</taxon>
        <taxon>Agaricomycotina</taxon>
        <taxon>Agaricomycetes</taxon>
        <taxon>Agaricomycetidae</taxon>
        <taxon>Agaricales</taxon>
        <taxon>Marasmiineae</taxon>
        <taxon>Omphalotaceae</taxon>
        <taxon>Lentinula</taxon>
    </lineage>
</organism>
<comment type="caution">
    <text evidence="1">The sequence shown here is derived from an EMBL/GenBank/DDBJ whole genome shotgun (WGS) entry which is preliminary data.</text>
</comment>
<accession>A0A9W9AYK6</accession>
<dbReference type="Proteomes" id="UP001150238">
    <property type="component" value="Unassembled WGS sequence"/>
</dbReference>
<dbReference type="Gene3D" id="1.10.630.10">
    <property type="entry name" value="Cytochrome P450"/>
    <property type="match status" value="1"/>
</dbReference>
<gene>
    <name evidence="1" type="ORF">C8J55DRAFT_499326</name>
</gene>
<protein>
    <submittedName>
        <fullName evidence="1">Uncharacterized protein</fullName>
    </submittedName>
</protein>
<reference evidence="1" key="2">
    <citation type="journal article" date="2023" name="Proc. Natl. Acad. Sci. U.S.A.">
        <title>A global phylogenomic analysis of the shiitake genus Lentinula.</title>
        <authorList>
            <person name="Sierra-Patev S."/>
            <person name="Min B."/>
            <person name="Naranjo-Ortiz M."/>
            <person name="Looney B."/>
            <person name="Konkel Z."/>
            <person name="Slot J.C."/>
            <person name="Sakamoto Y."/>
            <person name="Steenwyk J.L."/>
            <person name="Rokas A."/>
            <person name="Carro J."/>
            <person name="Camarero S."/>
            <person name="Ferreira P."/>
            <person name="Molpeceres G."/>
            <person name="Ruiz-Duenas F.J."/>
            <person name="Serrano A."/>
            <person name="Henrissat B."/>
            <person name="Drula E."/>
            <person name="Hughes K.W."/>
            <person name="Mata J.L."/>
            <person name="Ishikawa N.K."/>
            <person name="Vargas-Isla R."/>
            <person name="Ushijima S."/>
            <person name="Smith C.A."/>
            <person name="Donoghue J."/>
            <person name="Ahrendt S."/>
            <person name="Andreopoulos W."/>
            <person name="He G."/>
            <person name="LaButti K."/>
            <person name="Lipzen A."/>
            <person name="Ng V."/>
            <person name="Riley R."/>
            <person name="Sandor L."/>
            <person name="Barry K."/>
            <person name="Martinez A.T."/>
            <person name="Xiao Y."/>
            <person name="Gibbons J.G."/>
            <person name="Terashima K."/>
            <person name="Grigoriev I.V."/>
            <person name="Hibbett D."/>
        </authorList>
    </citation>
    <scope>NUCLEOTIDE SEQUENCE</scope>
    <source>
        <strain evidence="1">Sp2 HRB7682 ss15</strain>
    </source>
</reference>
<dbReference type="EMBL" id="JANVFS010000003">
    <property type="protein sequence ID" value="KAJ4493628.1"/>
    <property type="molecule type" value="Genomic_DNA"/>
</dbReference>
<dbReference type="GO" id="GO:0016705">
    <property type="term" value="F:oxidoreductase activity, acting on paired donors, with incorporation or reduction of molecular oxygen"/>
    <property type="evidence" value="ECO:0007669"/>
    <property type="project" value="InterPro"/>
</dbReference>
<dbReference type="AlphaFoldDB" id="A0A9W9AYK6"/>
<sequence length="78" mass="9026">MESIKQISRRRGRQLILYREVNPIDRNLKDMLNVMLNGRDPRTRARMSDDGIIDNLLTFLIAGLTKLLQVLTDKSSQV</sequence>
<dbReference type="SUPFAM" id="SSF48264">
    <property type="entry name" value="Cytochrome P450"/>
    <property type="match status" value="1"/>
</dbReference>
<dbReference type="GO" id="GO:0020037">
    <property type="term" value="F:heme binding"/>
    <property type="evidence" value="ECO:0007669"/>
    <property type="project" value="InterPro"/>
</dbReference>
<dbReference type="InterPro" id="IPR036396">
    <property type="entry name" value="Cyt_P450_sf"/>
</dbReference>
<proteinExistence type="predicted"/>
<evidence type="ECO:0000313" key="2">
    <source>
        <dbReference type="Proteomes" id="UP001150238"/>
    </source>
</evidence>
<name>A0A9W9AYK6_9AGAR</name>
<reference evidence="1" key="1">
    <citation type="submission" date="2022-08" db="EMBL/GenBank/DDBJ databases">
        <authorList>
            <consortium name="DOE Joint Genome Institute"/>
            <person name="Min B."/>
            <person name="Riley R."/>
            <person name="Sierra-Patev S."/>
            <person name="Naranjo-Ortiz M."/>
            <person name="Looney B."/>
            <person name="Konkel Z."/>
            <person name="Slot J.C."/>
            <person name="Sakamoto Y."/>
            <person name="Steenwyk J.L."/>
            <person name="Rokas A."/>
            <person name="Carro J."/>
            <person name="Camarero S."/>
            <person name="Ferreira P."/>
            <person name="Molpeceres G."/>
            <person name="Ruiz-Duenas F.J."/>
            <person name="Serrano A."/>
            <person name="Henrissat B."/>
            <person name="Drula E."/>
            <person name="Hughes K.W."/>
            <person name="Mata J.L."/>
            <person name="Ishikawa N.K."/>
            <person name="Vargas-Isla R."/>
            <person name="Ushijima S."/>
            <person name="Smith C.A."/>
            <person name="Ahrendt S."/>
            <person name="Andreopoulos W."/>
            <person name="He G."/>
            <person name="Labutti K."/>
            <person name="Lipzen A."/>
            <person name="Ng V."/>
            <person name="Sandor L."/>
            <person name="Barry K."/>
            <person name="Martinez A.T."/>
            <person name="Xiao Y."/>
            <person name="Gibbons J.G."/>
            <person name="Terashima K."/>
            <person name="Hibbett D.S."/>
            <person name="Grigoriev I.V."/>
        </authorList>
    </citation>
    <scope>NUCLEOTIDE SEQUENCE</scope>
    <source>
        <strain evidence="1">Sp2 HRB7682 ss15</strain>
    </source>
</reference>
<dbReference type="GO" id="GO:0005506">
    <property type="term" value="F:iron ion binding"/>
    <property type="evidence" value="ECO:0007669"/>
    <property type="project" value="InterPro"/>
</dbReference>
<dbReference type="GO" id="GO:0004497">
    <property type="term" value="F:monooxygenase activity"/>
    <property type="evidence" value="ECO:0007669"/>
    <property type="project" value="InterPro"/>
</dbReference>